<feature type="compositionally biased region" description="Pro residues" evidence="1">
    <location>
        <begin position="55"/>
        <end position="79"/>
    </location>
</feature>
<feature type="signal peptide" evidence="2">
    <location>
        <begin position="1"/>
        <end position="19"/>
    </location>
</feature>
<reference evidence="3 4" key="1">
    <citation type="journal article" date="2015" name="Genome Biol. Evol.">
        <title>Comparative Genomics of a Bacterivorous Green Alga Reveals Evolutionary Causalities and Consequences of Phago-Mixotrophic Mode of Nutrition.</title>
        <authorList>
            <person name="Burns J.A."/>
            <person name="Paasch A."/>
            <person name="Narechania A."/>
            <person name="Kim E."/>
        </authorList>
    </citation>
    <scope>NUCLEOTIDE SEQUENCE [LARGE SCALE GENOMIC DNA]</scope>
    <source>
        <strain evidence="3 4">PLY_AMNH</strain>
    </source>
</reference>
<proteinExistence type="predicted"/>
<protein>
    <submittedName>
        <fullName evidence="3">Uncharacterized protein</fullName>
    </submittedName>
</protein>
<accession>A0AAE0F1K6</accession>
<keyword evidence="4" id="KW-1185">Reference proteome</keyword>
<evidence type="ECO:0000313" key="3">
    <source>
        <dbReference type="EMBL" id="KAK3248438.1"/>
    </source>
</evidence>
<comment type="caution">
    <text evidence="3">The sequence shown here is derived from an EMBL/GenBank/DDBJ whole genome shotgun (WGS) entry which is preliminary data.</text>
</comment>
<dbReference type="Proteomes" id="UP001190700">
    <property type="component" value="Unassembled WGS sequence"/>
</dbReference>
<organism evidence="3 4">
    <name type="scientific">Cymbomonas tetramitiformis</name>
    <dbReference type="NCBI Taxonomy" id="36881"/>
    <lineage>
        <taxon>Eukaryota</taxon>
        <taxon>Viridiplantae</taxon>
        <taxon>Chlorophyta</taxon>
        <taxon>Pyramimonadophyceae</taxon>
        <taxon>Pyramimonadales</taxon>
        <taxon>Pyramimonadaceae</taxon>
        <taxon>Cymbomonas</taxon>
    </lineage>
</organism>
<dbReference type="AlphaFoldDB" id="A0AAE0F1K6"/>
<evidence type="ECO:0000256" key="2">
    <source>
        <dbReference type="SAM" id="SignalP"/>
    </source>
</evidence>
<evidence type="ECO:0000313" key="4">
    <source>
        <dbReference type="Proteomes" id="UP001190700"/>
    </source>
</evidence>
<keyword evidence="2" id="KW-0732">Signal</keyword>
<feature type="region of interest" description="Disordered" evidence="1">
    <location>
        <begin position="23"/>
        <end position="86"/>
    </location>
</feature>
<dbReference type="EMBL" id="LGRX02028088">
    <property type="protein sequence ID" value="KAK3248438.1"/>
    <property type="molecule type" value="Genomic_DNA"/>
</dbReference>
<gene>
    <name evidence="3" type="ORF">CYMTET_42098</name>
</gene>
<name>A0AAE0F1K6_9CHLO</name>
<feature type="compositionally biased region" description="Pro residues" evidence="1">
    <location>
        <begin position="23"/>
        <end position="45"/>
    </location>
</feature>
<feature type="chain" id="PRO_5042031759" evidence="2">
    <location>
        <begin position="20"/>
        <end position="225"/>
    </location>
</feature>
<evidence type="ECO:0000256" key="1">
    <source>
        <dbReference type="SAM" id="MobiDB-lite"/>
    </source>
</evidence>
<sequence length="225" mass="24212">MAGSLVLLFLLCVGLTSFAQDLPPPPQPPIPPASPFFPPAIPPPRSTTDLLRRLSPPPPPPPFSPPPPSSSRQSPPPSPSLVHPAPTSLLQPASASLCLPQPPPALCRQALHPTPPEPPFPIYVRERYQETVKFQINFANLDIYDASFQFLDDFALQVATAASSYKGNFDRNGFQAVIDTSSVGNEGVSPVDITVDGDDYYGTLILATVLPNPTSLMREHPLRPP</sequence>